<accession>A0AAV9PVT5</accession>
<protein>
    <submittedName>
        <fullName evidence="2">Uncharacterized protein</fullName>
    </submittedName>
</protein>
<evidence type="ECO:0000313" key="3">
    <source>
        <dbReference type="Proteomes" id="UP001345827"/>
    </source>
</evidence>
<name>A0AAV9PVT5_9PEZI</name>
<dbReference type="AlphaFoldDB" id="A0AAV9PVT5"/>
<evidence type="ECO:0000256" key="1">
    <source>
        <dbReference type="SAM" id="MobiDB-lite"/>
    </source>
</evidence>
<organism evidence="2 3">
    <name type="scientific">Vermiconidia calcicola</name>
    <dbReference type="NCBI Taxonomy" id="1690605"/>
    <lineage>
        <taxon>Eukaryota</taxon>
        <taxon>Fungi</taxon>
        <taxon>Dikarya</taxon>
        <taxon>Ascomycota</taxon>
        <taxon>Pezizomycotina</taxon>
        <taxon>Dothideomycetes</taxon>
        <taxon>Dothideomycetidae</taxon>
        <taxon>Mycosphaerellales</taxon>
        <taxon>Extremaceae</taxon>
        <taxon>Vermiconidia</taxon>
    </lineage>
</organism>
<keyword evidence="3" id="KW-1185">Reference proteome</keyword>
<proteinExistence type="predicted"/>
<feature type="region of interest" description="Disordered" evidence="1">
    <location>
        <begin position="1"/>
        <end position="35"/>
    </location>
</feature>
<dbReference type="Proteomes" id="UP001345827">
    <property type="component" value="Unassembled WGS sequence"/>
</dbReference>
<dbReference type="EMBL" id="JAXLQG010000025">
    <property type="protein sequence ID" value="KAK5528635.1"/>
    <property type="molecule type" value="Genomic_DNA"/>
</dbReference>
<feature type="compositionally biased region" description="Polar residues" evidence="1">
    <location>
        <begin position="1"/>
        <end position="34"/>
    </location>
</feature>
<reference evidence="2 3" key="1">
    <citation type="submission" date="2023-06" db="EMBL/GenBank/DDBJ databases">
        <title>Black Yeasts Isolated from many extreme environments.</title>
        <authorList>
            <person name="Coleine C."/>
            <person name="Stajich J.E."/>
            <person name="Selbmann L."/>
        </authorList>
    </citation>
    <scope>NUCLEOTIDE SEQUENCE [LARGE SCALE GENOMIC DNA]</scope>
    <source>
        <strain evidence="2 3">CCFEE 5887</strain>
    </source>
</reference>
<gene>
    <name evidence="2" type="ORF">LTR25_010248</name>
</gene>
<sequence>MDVHYNPSSTTHHPSTQQNTTVSAESQGNQQKKAQTLVEYMASENGRFERDERYNRQICFTFFDSCRIWTPIYIYLAFPNIEKERHAPPTRYEELVFWHTVTSFTKAQNEGYAGIADPLLKFDRYKVQE</sequence>
<comment type="caution">
    <text evidence="2">The sequence shown here is derived from an EMBL/GenBank/DDBJ whole genome shotgun (WGS) entry which is preliminary data.</text>
</comment>
<evidence type="ECO:0000313" key="2">
    <source>
        <dbReference type="EMBL" id="KAK5528635.1"/>
    </source>
</evidence>